<dbReference type="PROSITE" id="PS51186">
    <property type="entry name" value="GNAT"/>
    <property type="match status" value="1"/>
</dbReference>
<evidence type="ECO:0000256" key="2">
    <source>
        <dbReference type="ARBA" id="ARBA00023315"/>
    </source>
</evidence>
<dbReference type="Gene3D" id="3.40.630.30">
    <property type="match status" value="1"/>
</dbReference>
<dbReference type="SUPFAM" id="SSF55729">
    <property type="entry name" value="Acyl-CoA N-acyltransferases (Nat)"/>
    <property type="match status" value="1"/>
</dbReference>
<dbReference type="InterPro" id="IPR000182">
    <property type="entry name" value="GNAT_dom"/>
</dbReference>
<protein>
    <submittedName>
        <fullName evidence="4">Acetyltransferase</fullName>
    </submittedName>
</protein>
<dbReference type="NCBIfam" id="NF007807">
    <property type="entry name" value="PRK10514.1"/>
    <property type="match status" value="1"/>
</dbReference>
<dbReference type="PANTHER" id="PTHR43800:SF1">
    <property type="entry name" value="PEPTIDYL-LYSINE N-ACETYLTRANSFERASE YJAB"/>
    <property type="match status" value="1"/>
</dbReference>
<keyword evidence="2" id="KW-0012">Acyltransferase</keyword>
<dbReference type="PANTHER" id="PTHR43800">
    <property type="entry name" value="PEPTIDYL-LYSINE N-ACETYLTRANSFERASE YJAB"/>
    <property type="match status" value="1"/>
</dbReference>
<accession>A0A936Z5I0</accession>
<dbReference type="CDD" id="cd04301">
    <property type="entry name" value="NAT_SF"/>
    <property type="match status" value="1"/>
</dbReference>
<comment type="caution">
    <text evidence="4">The sequence shown here is derived from an EMBL/GenBank/DDBJ whole genome shotgun (WGS) entry which is preliminary data.</text>
</comment>
<proteinExistence type="predicted"/>
<gene>
    <name evidence="4" type="ORF">JKG68_00870</name>
</gene>
<dbReference type="Pfam" id="PF13508">
    <property type="entry name" value="Acetyltransf_7"/>
    <property type="match status" value="1"/>
</dbReference>
<evidence type="ECO:0000313" key="4">
    <source>
        <dbReference type="EMBL" id="MBL0402516.1"/>
    </source>
</evidence>
<feature type="domain" description="N-acetyltransferase" evidence="3">
    <location>
        <begin position="2"/>
        <end position="144"/>
    </location>
</feature>
<organism evidence="4 5">
    <name type="scientific">Microvirga aerilata</name>
    <dbReference type="NCBI Taxonomy" id="670292"/>
    <lineage>
        <taxon>Bacteria</taxon>
        <taxon>Pseudomonadati</taxon>
        <taxon>Pseudomonadota</taxon>
        <taxon>Alphaproteobacteria</taxon>
        <taxon>Hyphomicrobiales</taxon>
        <taxon>Methylobacteriaceae</taxon>
        <taxon>Microvirga</taxon>
    </lineage>
</organism>
<dbReference type="RefSeq" id="WP_202055197.1">
    <property type="nucleotide sequence ID" value="NZ_JAEQMY010000001.1"/>
</dbReference>
<name>A0A936Z5I0_9HYPH</name>
<evidence type="ECO:0000313" key="5">
    <source>
        <dbReference type="Proteomes" id="UP000605848"/>
    </source>
</evidence>
<dbReference type="InterPro" id="IPR016181">
    <property type="entry name" value="Acyl_CoA_acyltransferase"/>
</dbReference>
<dbReference type="Proteomes" id="UP000605848">
    <property type="component" value="Unassembled WGS sequence"/>
</dbReference>
<keyword evidence="1" id="KW-0808">Transferase</keyword>
<keyword evidence="5" id="KW-1185">Reference proteome</keyword>
<evidence type="ECO:0000256" key="1">
    <source>
        <dbReference type="ARBA" id="ARBA00022679"/>
    </source>
</evidence>
<dbReference type="AlphaFoldDB" id="A0A936Z5I0"/>
<evidence type="ECO:0000259" key="3">
    <source>
        <dbReference type="PROSITE" id="PS51186"/>
    </source>
</evidence>
<reference evidence="4" key="1">
    <citation type="submission" date="2021-01" db="EMBL/GenBank/DDBJ databases">
        <title>Microvirga sp.</title>
        <authorList>
            <person name="Kim M.K."/>
        </authorList>
    </citation>
    <scope>NUCLEOTIDE SEQUENCE</scope>
    <source>
        <strain evidence="4">5420S-16</strain>
    </source>
</reference>
<dbReference type="EMBL" id="JAEQMY010000001">
    <property type="protein sequence ID" value="MBL0402516.1"/>
    <property type="molecule type" value="Genomic_DNA"/>
</dbReference>
<sequence length="145" mass="15919">MTTIRFSSPSDLPILFDIWHAAVRATHTFLTEQDIAFYAEQVRDTYLPSCSFHVAVGADDQPRGFLGMTGSKIDALFIDPAHHGQGVGRALVDHAASHSDGLTVDVNEQNEGACAFYRKLGFHQVGRSELDDSGRPFPILHLARP</sequence>
<dbReference type="GO" id="GO:0016747">
    <property type="term" value="F:acyltransferase activity, transferring groups other than amino-acyl groups"/>
    <property type="evidence" value="ECO:0007669"/>
    <property type="project" value="InterPro"/>
</dbReference>